<dbReference type="AlphaFoldDB" id="A0A6N9T2D0"/>
<protein>
    <submittedName>
        <fullName evidence="2">Tripartite tricarboxylate transporter substrate binding protein</fullName>
    </submittedName>
</protein>
<sequence length="396" mass="42449">MRPIPNRGLACQLRVSLTSSQGQRDLVRSEWERGRCRGLAGGLRSPTAITTRISGAILAGKPLSPVKNRWEDPTVTFFRTTAALLFASVVITPAFAQEIDRPECVAPAKPGGGFDLTCRIAQQGLEKQFDGPMQVTFMPGGIGAVAINLFNTTRTDDPNAIVAFSSGSLLNMATGKYGQWGANDVRFLATAGTDYGAVIVRDDSPYKTLEDLMKALKENPGGIVMGAGGSVGSQDWMKAAILMKSEGLNPRQMRYVAFDGGGDAIAGLLGGSIQVYTGDVGEMVSHLGTGEMRILAAMSDERLPAPFADIPTAKELGYEAVWPIVRGFYMGKAVPDAAYNKWVEAFQAAYKTDEWAALVKDKGLLPLDLSGKEMDADMKKRVERMTGIAKEAGLIE</sequence>
<comment type="caution">
    <text evidence="2">The sequence shown here is derived from an EMBL/GenBank/DDBJ whole genome shotgun (WGS) entry which is preliminary data.</text>
</comment>
<dbReference type="PANTHER" id="PTHR42928:SF3">
    <property type="entry name" value="UPF0065 PROTEIN YFLP"/>
    <property type="match status" value="1"/>
</dbReference>
<name>A0A6N9T2D0_9HYPH</name>
<dbReference type="Pfam" id="PF03401">
    <property type="entry name" value="TctC"/>
    <property type="match status" value="1"/>
</dbReference>
<dbReference type="EMBL" id="JAAAMG010000010">
    <property type="protein sequence ID" value="NDW05514.1"/>
    <property type="molecule type" value="Genomic_DNA"/>
</dbReference>
<dbReference type="Proteomes" id="UP000469011">
    <property type="component" value="Unassembled WGS sequence"/>
</dbReference>
<reference evidence="2 3" key="1">
    <citation type="submission" date="2020-01" db="EMBL/GenBank/DDBJ databases">
        <title>Jiella pacifica sp. nov.</title>
        <authorList>
            <person name="Xue Z."/>
            <person name="Zhu S."/>
            <person name="Chen J."/>
            <person name="Yang J."/>
        </authorList>
    </citation>
    <scope>NUCLEOTIDE SEQUENCE [LARGE SCALE GENOMIC DNA]</scope>
    <source>
        <strain evidence="2 3">40Bstr34</strain>
    </source>
</reference>
<keyword evidence="3" id="KW-1185">Reference proteome</keyword>
<dbReference type="Gene3D" id="3.40.190.150">
    <property type="entry name" value="Bordetella uptake gene, domain 1"/>
    <property type="match status" value="1"/>
</dbReference>
<dbReference type="SUPFAM" id="SSF53850">
    <property type="entry name" value="Periplasmic binding protein-like II"/>
    <property type="match status" value="1"/>
</dbReference>
<evidence type="ECO:0000256" key="1">
    <source>
        <dbReference type="ARBA" id="ARBA00006987"/>
    </source>
</evidence>
<dbReference type="CDD" id="cd07012">
    <property type="entry name" value="PBP2_Bug_TTT"/>
    <property type="match status" value="1"/>
</dbReference>
<dbReference type="InterPro" id="IPR005064">
    <property type="entry name" value="BUG"/>
</dbReference>
<organism evidence="2 3">
    <name type="scientific">Jiella pacifica</name>
    <dbReference type="NCBI Taxonomy" id="2696469"/>
    <lineage>
        <taxon>Bacteria</taxon>
        <taxon>Pseudomonadati</taxon>
        <taxon>Pseudomonadota</taxon>
        <taxon>Alphaproteobacteria</taxon>
        <taxon>Hyphomicrobiales</taxon>
        <taxon>Aurantimonadaceae</taxon>
        <taxon>Jiella</taxon>
    </lineage>
</organism>
<dbReference type="InterPro" id="IPR042100">
    <property type="entry name" value="Bug_dom1"/>
</dbReference>
<dbReference type="PANTHER" id="PTHR42928">
    <property type="entry name" value="TRICARBOXYLATE-BINDING PROTEIN"/>
    <property type="match status" value="1"/>
</dbReference>
<evidence type="ECO:0000313" key="3">
    <source>
        <dbReference type="Proteomes" id="UP000469011"/>
    </source>
</evidence>
<gene>
    <name evidence="2" type="ORF">GTK09_13885</name>
</gene>
<accession>A0A6N9T2D0</accession>
<evidence type="ECO:0000313" key="2">
    <source>
        <dbReference type="EMBL" id="NDW05514.1"/>
    </source>
</evidence>
<proteinExistence type="inferred from homology"/>
<dbReference type="Gene3D" id="3.40.190.10">
    <property type="entry name" value="Periplasmic binding protein-like II"/>
    <property type="match status" value="1"/>
</dbReference>
<comment type="similarity">
    <text evidence="1">Belongs to the UPF0065 (bug) family.</text>
</comment>